<comment type="caution">
    <text evidence="7">The sequence shown here is derived from an EMBL/GenBank/DDBJ whole genome shotgun (WGS) entry which is preliminary data.</text>
</comment>
<dbReference type="PROSITE" id="PS51892">
    <property type="entry name" value="SUBTILASE"/>
    <property type="match status" value="1"/>
</dbReference>
<comment type="similarity">
    <text evidence="1 5">Belongs to the peptidase S8 family.</text>
</comment>
<dbReference type="InterPro" id="IPR000209">
    <property type="entry name" value="Peptidase_S8/S53_dom"/>
</dbReference>
<feature type="active site" description="Charge relay system" evidence="5">
    <location>
        <position position="45"/>
    </location>
</feature>
<keyword evidence="2 5" id="KW-0645">Protease</keyword>
<accession>A0ABY0IG26</accession>
<dbReference type="SUPFAM" id="SSF52743">
    <property type="entry name" value="Subtilisin-like"/>
    <property type="match status" value="1"/>
</dbReference>
<dbReference type="InterPro" id="IPR015500">
    <property type="entry name" value="Peptidase_S8_subtilisin-rel"/>
</dbReference>
<protein>
    <recommendedName>
        <fullName evidence="6">Peptidase S8/S53 domain-containing protein</fullName>
    </recommendedName>
</protein>
<dbReference type="EMBL" id="QDKL01000003">
    <property type="protein sequence ID" value="RZF21063.1"/>
    <property type="molecule type" value="Genomic_DNA"/>
</dbReference>
<evidence type="ECO:0000256" key="1">
    <source>
        <dbReference type="ARBA" id="ARBA00011073"/>
    </source>
</evidence>
<dbReference type="Gene3D" id="3.40.50.200">
    <property type="entry name" value="Peptidase S8/S53 domain"/>
    <property type="match status" value="1"/>
</dbReference>
<feature type="active site" description="Charge relay system" evidence="5">
    <location>
        <position position="378"/>
    </location>
</feature>
<feature type="domain" description="Peptidase S8/S53" evidence="6">
    <location>
        <begin position="39"/>
        <end position="419"/>
    </location>
</feature>
<reference evidence="8" key="1">
    <citation type="journal article" date="2019" name="Int. J. Syst. Evol. Microbiol.">
        <title>Halobacteriovorax valvorus sp. nov., a novel prokaryotic predator isolated from coastal seawater of China.</title>
        <authorList>
            <person name="Chen M.-X."/>
        </authorList>
    </citation>
    <scope>NUCLEOTIDE SEQUENCE [LARGE SCALE GENOMIC DNA]</scope>
    <source>
        <strain evidence="8">BL9</strain>
    </source>
</reference>
<gene>
    <name evidence="7" type="ORF">DAY19_13875</name>
</gene>
<keyword evidence="4 5" id="KW-0720">Serine protease</keyword>
<keyword evidence="3 5" id="KW-0378">Hydrolase</keyword>
<dbReference type="InterPro" id="IPR036852">
    <property type="entry name" value="Peptidase_S8/S53_dom_sf"/>
</dbReference>
<proteinExistence type="inferred from homology"/>
<evidence type="ECO:0000313" key="8">
    <source>
        <dbReference type="Proteomes" id="UP000443582"/>
    </source>
</evidence>
<feature type="active site" description="Charge relay system" evidence="5">
    <location>
        <position position="150"/>
    </location>
</feature>
<dbReference type="PANTHER" id="PTHR43806">
    <property type="entry name" value="PEPTIDASE S8"/>
    <property type="match status" value="1"/>
</dbReference>
<keyword evidence="8" id="KW-1185">Reference proteome</keyword>
<name>A0ABY0IG26_9BACT</name>
<organism evidence="7 8">
    <name type="scientific">Halobacteriovorax vibrionivorans</name>
    <dbReference type="NCBI Taxonomy" id="2152716"/>
    <lineage>
        <taxon>Bacteria</taxon>
        <taxon>Pseudomonadati</taxon>
        <taxon>Bdellovibrionota</taxon>
        <taxon>Bacteriovoracia</taxon>
        <taxon>Bacteriovoracales</taxon>
        <taxon>Halobacteriovoraceae</taxon>
        <taxon>Halobacteriovorax</taxon>
    </lineage>
</organism>
<evidence type="ECO:0000313" key="7">
    <source>
        <dbReference type="EMBL" id="RZF21063.1"/>
    </source>
</evidence>
<sequence length="446" mass="51745">MQLQRRIRSIIYFLMHKYTQHFIKALISLILVSSTYASTVVAISDNQIDIGHEKLRAHLYRNFSEYQNGYDTDRNGKVDDLNGWNFIHDTNKVFDPSLIGTFDPNVYKYYEVRRRKTLKIATDEELEWYKEIRKDDDFMDHRSDFSSYTHGSHVTCLAMNTKKLPYEMKSWDLKFMPIRYLGDDEVGLFKKKEFTPSKYSRSYYKIQNIKNYLNYYQSWMIKKFEETVKYSASKSKIYHASWGQSWEPAYDMVNELFQDEFDISEKEADKKYKSTITKFRNDYMKGLMKKGQRVVENYSNLLFVFSAGNKKDNTDEMLHYPSSIIADNVISVGAIDEDNEDKAYFSNFGKTTVSLFAPGVAIYSCSPGDRYIPINGTSQAAPHVTNIAAKIFAMADYYAKPISPAHVKDILLSSATKKAKLSDLCVSGGTLNESAAIMTARRFLRW</sequence>
<evidence type="ECO:0000256" key="3">
    <source>
        <dbReference type="ARBA" id="ARBA00022801"/>
    </source>
</evidence>
<dbReference type="Proteomes" id="UP000443582">
    <property type="component" value="Unassembled WGS sequence"/>
</dbReference>
<dbReference type="PRINTS" id="PR00723">
    <property type="entry name" value="SUBTILISIN"/>
</dbReference>
<dbReference type="Pfam" id="PF00082">
    <property type="entry name" value="Peptidase_S8"/>
    <property type="match status" value="1"/>
</dbReference>
<evidence type="ECO:0000256" key="4">
    <source>
        <dbReference type="ARBA" id="ARBA00022825"/>
    </source>
</evidence>
<dbReference type="PANTHER" id="PTHR43806:SF11">
    <property type="entry name" value="CEREVISIN-RELATED"/>
    <property type="match status" value="1"/>
</dbReference>
<evidence type="ECO:0000256" key="2">
    <source>
        <dbReference type="ARBA" id="ARBA00022670"/>
    </source>
</evidence>
<dbReference type="InterPro" id="IPR050131">
    <property type="entry name" value="Peptidase_S8_subtilisin-like"/>
</dbReference>
<evidence type="ECO:0000259" key="6">
    <source>
        <dbReference type="Pfam" id="PF00082"/>
    </source>
</evidence>
<evidence type="ECO:0000256" key="5">
    <source>
        <dbReference type="PROSITE-ProRule" id="PRU01240"/>
    </source>
</evidence>